<evidence type="ECO:0000313" key="1">
    <source>
        <dbReference type="EMBL" id="MBY79641.1"/>
    </source>
</evidence>
<reference evidence="3" key="2">
    <citation type="submission" date="2025-04" db="UniProtKB">
        <authorList>
            <consortium name="RefSeq"/>
        </authorList>
    </citation>
    <scope>IDENTIFICATION</scope>
    <source>
        <tissue evidence="3">Whole body</tissue>
    </source>
</reference>
<dbReference type="Proteomes" id="UP000694846">
    <property type="component" value="Unplaced"/>
</dbReference>
<reference evidence="1" key="1">
    <citation type="submission" date="2018-04" db="EMBL/GenBank/DDBJ databases">
        <title>Transcriptome assembly of Sipha flava.</title>
        <authorList>
            <person name="Scully E.D."/>
            <person name="Geib S.M."/>
            <person name="Palmer N.A."/>
            <person name="Koch K."/>
            <person name="Bradshaw J."/>
            <person name="Heng-Moss T."/>
            <person name="Sarath G."/>
        </authorList>
    </citation>
    <scope>NUCLEOTIDE SEQUENCE</scope>
</reference>
<dbReference type="EMBL" id="GGMS01010438">
    <property type="protein sequence ID" value="MBY79641.1"/>
    <property type="molecule type" value="Transcribed_RNA"/>
</dbReference>
<sequence length="114" mass="13278">MMSSTKSGEQRENETKLWCVVWFTESKEYSVIPTNWLVENKDSQSDSLFCKWPPYKVTSDHLKKAISPSQSWETYRVKFVGVNKTYGKCLYLFLNVGAKLFDPFHSNLINSCLH</sequence>
<dbReference type="RefSeq" id="XP_025423217.1">
    <property type="nucleotide sequence ID" value="XM_025567432.1"/>
</dbReference>
<accession>A0A2S2QPJ9</accession>
<dbReference type="GeneID" id="112692691"/>
<protein>
    <submittedName>
        <fullName evidence="3">Uncharacterized protein LOC112692691 isoform X1</fullName>
    </submittedName>
</protein>
<name>A0A2S2QPJ9_9HEMI</name>
<evidence type="ECO:0000313" key="3">
    <source>
        <dbReference type="RefSeq" id="XP_025423217.1"/>
    </source>
</evidence>
<gene>
    <name evidence="3" type="primary">LOC112692691</name>
    <name evidence="1" type="ORF">g.119638</name>
</gene>
<dbReference type="AlphaFoldDB" id="A0A2S2QPJ9"/>
<evidence type="ECO:0000313" key="2">
    <source>
        <dbReference type="Proteomes" id="UP000694846"/>
    </source>
</evidence>
<dbReference type="OrthoDB" id="6626140at2759"/>
<keyword evidence="2" id="KW-1185">Reference proteome</keyword>
<proteinExistence type="predicted"/>
<organism evidence="1">
    <name type="scientific">Sipha flava</name>
    <name type="common">yellow sugarcane aphid</name>
    <dbReference type="NCBI Taxonomy" id="143950"/>
    <lineage>
        <taxon>Eukaryota</taxon>
        <taxon>Metazoa</taxon>
        <taxon>Ecdysozoa</taxon>
        <taxon>Arthropoda</taxon>
        <taxon>Hexapoda</taxon>
        <taxon>Insecta</taxon>
        <taxon>Pterygota</taxon>
        <taxon>Neoptera</taxon>
        <taxon>Paraneoptera</taxon>
        <taxon>Hemiptera</taxon>
        <taxon>Sternorrhyncha</taxon>
        <taxon>Aphidomorpha</taxon>
        <taxon>Aphidoidea</taxon>
        <taxon>Aphididae</taxon>
        <taxon>Sipha</taxon>
    </lineage>
</organism>